<protein>
    <recommendedName>
        <fullName evidence="4">Adhesin domain-containing protein</fullName>
    </recommendedName>
</protein>
<dbReference type="EMBL" id="JAPFQO010000001">
    <property type="protein sequence ID" value="MCX2738545.1"/>
    <property type="molecule type" value="Genomic_DNA"/>
</dbReference>
<sequence>MYNSLRLMLVLALAPMLAMAQAKDTAPCPDVTVDLSGLHVLKEMELESLAELRNLKQMAALENLVELKDLSEIEHLVIVDQTGEMEAEAAMFDAEKRKTIDKTFKVSSKDALNIENQWGKVHVNTWDKNEIRVKVDVIARASTDAKAQEMLDNIKVVESREGNTYSFRTKKEPMRINGHNKRSLEINYTIYMPTENAIAVKNSFGDVYLASMKGKADIDVRYGALKCDRLANSGNIVKLSYGSGNCGYINGGNINVAFGEMKVAEAGGLQGSSKFSEFSVGSLEDIVEMEVQYGSFKIDNISKNIRKISVDSGFAPVNLNFADNTNFNFDVNVQFGNFNVDKSLVTITSLEKSYTSAEYKGRFGGASPKGVVSITSKYGDVKFTK</sequence>
<accession>A0ABT3R9W9</accession>
<evidence type="ECO:0008006" key="4">
    <source>
        <dbReference type="Google" id="ProtNLM"/>
    </source>
</evidence>
<reference evidence="2 3" key="1">
    <citation type="submission" date="2022-11" db="EMBL/GenBank/DDBJ databases">
        <title>The characterization of three novel Bacteroidetes species and genomic analysis of their roles in tidal elemental geochemical cycles.</title>
        <authorList>
            <person name="Ma K.-J."/>
        </authorList>
    </citation>
    <scope>NUCLEOTIDE SEQUENCE [LARGE SCALE GENOMIC DNA]</scope>
    <source>
        <strain evidence="2 3">M82</strain>
    </source>
</reference>
<evidence type="ECO:0000313" key="3">
    <source>
        <dbReference type="Proteomes" id="UP001207228"/>
    </source>
</evidence>
<organism evidence="2 3">
    <name type="scientific">Pontibacter anaerobius</name>
    <dbReference type="NCBI Taxonomy" id="2993940"/>
    <lineage>
        <taxon>Bacteria</taxon>
        <taxon>Pseudomonadati</taxon>
        <taxon>Bacteroidota</taxon>
        <taxon>Cytophagia</taxon>
        <taxon>Cytophagales</taxon>
        <taxon>Hymenobacteraceae</taxon>
        <taxon>Pontibacter</taxon>
    </lineage>
</organism>
<proteinExistence type="predicted"/>
<dbReference type="Proteomes" id="UP001207228">
    <property type="component" value="Unassembled WGS sequence"/>
</dbReference>
<feature type="chain" id="PRO_5047530223" description="Adhesin domain-containing protein" evidence="1">
    <location>
        <begin position="23"/>
        <end position="385"/>
    </location>
</feature>
<keyword evidence="3" id="KW-1185">Reference proteome</keyword>
<dbReference type="RefSeq" id="WP_266050604.1">
    <property type="nucleotide sequence ID" value="NZ_JAPFQO010000001.1"/>
</dbReference>
<gene>
    <name evidence="2" type="ORF">OO017_01185</name>
</gene>
<comment type="caution">
    <text evidence="2">The sequence shown here is derived from an EMBL/GenBank/DDBJ whole genome shotgun (WGS) entry which is preliminary data.</text>
</comment>
<keyword evidence="1" id="KW-0732">Signal</keyword>
<name>A0ABT3R9W9_9BACT</name>
<evidence type="ECO:0000256" key="1">
    <source>
        <dbReference type="SAM" id="SignalP"/>
    </source>
</evidence>
<feature type="signal peptide" evidence="1">
    <location>
        <begin position="1"/>
        <end position="22"/>
    </location>
</feature>
<evidence type="ECO:0000313" key="2">
    <source>
        <dbReference type="EMBL" id="MCX2738545.1"/>
    </source>
</evidence>